<evidence type="ECO:0000313" key="3">
    <source>
        <dbReference type="EMBL" id="SFB75803.1"/>
    </source>
</evidence>
<protein>
    <submittedName>
        <fullName evidence="3">Amidinotransferase</fullName>
    </submittedName>
</protein>
<evidence type="ECO:0000256" key="1">
    <source>
        <dbReference type="ARBA" id="ARBA00010206"/>
    </source>
</evidence>
<dbReference type="PRINTS" id="PR01466">
    <property type="entry name" value="ARGDEIMINASE"/>
</dbReference>
<keyword evidence="3" id="KW-0808">Transferase</keyword>
<gene>
    <name evidence="3" type="ORF">SAMN04487968_101347</name>
</gene>
<name>A0A1I1DTC1_9ACTN</name>
<evidence type="ECO:0000256" key="2">
    <source>
        <dbReference type="ARBA" id="ARBA00022801"/>
    </source>
</evidence>
<keyword evidence="4" id="KW-1185">Reference proteome</keyword>
<dbReference type="PANTHER" id="PTHR47271">
    <property type="entry name" value="ARGININE DEIMINASE"/>
    <property type="match status" value="1"/>
</dbReference>
<dbReference type="AlphaFoldDB" id="A0A1I1DTC1"/>
<reference evidence="3 4" key="1">
    <citation type="submission" date="2016-10" db="EMBL/GenBank/DDBJ databases">
        <authorList>
            <person name="de Groot N.N."/>
        </authorList>
    </citation>
    <scope>NUCLEOTIDE SEQUENCE [LARGE SCALE GENOMIC DNA]</scope>
    <source>
        <strain evidence="3 4">CGMCC 1.7056</strain>
    </source>
</reference>
<keyword evidence="2" id="KW-0378">Hydrolase</keyword>
<dbReference type="STRING" id="574651.SAMN04487968_101347"/>
<dbReference type="Proteomes" id="UP000198832">
    <property type="component" value="Unassembled WGS sequence"/>
</dbReference>
<dbReference type="EMBL" id="FOLB01000001">
    <property type="protein sequence ID" value="SFB75803.1"/>
    <property type="molecule type" value="Genomic_DNA"/>
</dbReference>
<sequence length="233" mass="25395">MQKQARMRETLHYEAIYRWHPRFAGTPVPRWSEGREEAPASIEGGDVLVLGGGALLVGMSERTTPQGIERMALRLFDEGGAERIVALVLPRQRAFMHVDTVMTMVDPHTFVAYAGLGLLPSYTIEPGDSAKELKVTAHPAEDMHRVLADAIGVDEIRVLTAAHDHVAQREQWDDGCNVLALRPGVVVAYERNVATNAMLEGHGVEVLTIPGSELGRGRGGPRCMSCPVQRASA</sequence>
<evidence type="ECO:0000313" key="4">
    <source>
        <dbReference type="Proteomes" id="UP000198832"/>
    </source>
</evidence>
<dbReference type="SUPFAM" id="SSF55909">
    <property type="entry name" value="Pentein"/>
    <property type="match status" value="1"/>
</dbReference>
<dbReference type="InterPro" id="IPR003876">
    <property type="entry name" value="Arg_deiminase"/>
</dbReference>
<dbReference type="GO" id="GO:0019546">
    <property type="term" value="P:L-arginine deiminase pathway"/>
    <property type="evidence" value="ECO:0007669"/>
    <property type="project" value="TreeGrafter"/>
</dbReference>
<dbReference type="Pfam" id="PF02274">
    <property type="entry name" value="ADI"/>
    <property type="match status" value="1"/>
</dbReference>
<organism evidence="3 4">
    <name type="scientific">Nocardioides terrae</name>
    <dbReference type="NCBI Taxonomy" id="574651"/>
    <lineage>
        <taxon>Bacteria</taxon>
        <taxon>Bacillati</taxon>
        <taxon>Actinomycetota</taxon>
        <taxon>Actinomycetes</taxon>
        <taxon>Propionibacteriales</taxon>
        <taxon>Nocardioidaceae</taxon>
        <taxon>Nocardioides</taxon>
    </lineage>
</organism>
<dbReference type="GO" id="GO:0016740">
    <property type="term" value="F:transferase activity"/>
    <property type="evidence" value="ECO:0007669"/>
    <property type="project" value="UniProtKB-KW"/>
</dbReference>
<dbReference type="GO" id="GO:0016990">
    <property type="term" value="F:arginine deiminase activity"/>
    <property type="evidence" value="ECO:0007669"/>
    <property type="project" value="InterPro"/>
</dbReference>
<accession>A0A1I1DTC1</accession>
<comment type="similarity">
    <text evidence="1">Belongs to the arginine deiminase family.</text>
</comment>
<dbReference type="PANTHER" id="PTHR47271:SF2">
    <property type="entry name" value="ARGININE DEIMINASE"/>
    <property type="match status" value="1"/>
</dbReference>
<dbReference type="Gene3D" id="3.75.10.10">
    <property type="entry name" value="L-arginine/glycine Amidinotransferase, Chain A"/>
    <property type="match status" value="1"/>
</dbReference>
<proteinExistence type="inferred from homology"/>